<accession>A0AA86SXS7</accession>
<reference evidence="1" key="1">
    <citation type="submission" date="2023-10" db="EMBL/GenBank/DDBJ databases">
        <authorList>
            <person name="Domelevo Entfellner J.-B."/>
        </authorList>
    </citation>
    <scope>NUCLEOTIDE SEQUENCE</scope>
</reference>
<dbReference type="Gramene" id="rna-AYBTSS11_LOCUS22544">
    <property type="protein sequence ID" value="CAJ1970560.1"/>
    <property type="gene ID" value="gene-AYBTSS11_LOCUS22544"/>
</dbReference>
<sequence length="130" mass="14671">MLVRWSGSKAAGFVANNVCGCNNGTIQHSHSQPKHTFILFSHSIYLPIYLFLQLFSHLQTRACDSLSAACSFSHASPIHALFTLFRFQFQAPFLFFPMQKFTCKTRSSIGSLKINSSSRLSVLGYLWRCN</sequence>
<proteinExistence type="predicted"/>
<gene>
    <name evidence="1" type="ORF">AYBTSS11_LOCUS22544</name>
</gene>
<organism evidence="1 2">
    <name type="scientific">Sphenostylis stenocarpa</name>
    <dbReference type="NCBI Taxonomy" id="92480"/>
    <lineage>
        <taxon>Eukaryota</taxon>
        <taxon>Viridiplantae</taxon>
        <taxon>Streptophyta</taxon>
        <taxon>Embryophyta</taxon>
        <taxon>Tracheophyta</taxon>
        <taxon>Spermatophyta</taxon>
        <taxon>Magnoliopsida</taxon>
        <taxon>eudicotyledons</taxon>
        <taxon>Gunneridae</taxon>
        <taxon>Pentapetalae</taxon>
        <taxon>rosids</taxon>
        <taxon>fabids</taxon>
        <taxon>Fabales</taxon>
        <taxon>Fabaceae</taxon>
        <taxon>Papilionoideae</taxon>
        <taxon>50 kb inversion clade</taxon>
        <taxon>NPAAA clade</taxon>
        <taxon>indigoferoid/millettioid clade</taxon>
        <taxon>Phaseoleae</taxon>
        <taxon>Sphenostylis</taxon>
    </lineage>
</organism>
<keyword evidence="2" id="KW-1185">Reference proteome</keyword>
<dbReference type="EMBL" id="OY731405">
    <property type="protein sequence ID" value="CAJ1970560.1"/>
    <property type="molecule type" value="Genomic_DNA"/>
</dbReference>
<dbReference type="AlphaFoldDB" id="A0AA86SXS7"/>
<name>A0AA86SXS7_9FABA</name>
<evidence type="ECO:0000313" key="1">
    <source>
        <dbReference type="EMBL" id="CAJ1970560.1"/>
    </source>
</evidence>
<protein>
    <submittedName>
        <fullName evidence="1">Uncharacterized protein</fullName>
    </submittedName>
</protein>
<evidence type="ECO:0000313" key="2">
    <source>
        <dbReference type="Proteomes" id="UP001189624"/>
    </source>
</evidence>
<dbReference type="Proteomes" id="UP001189624">
    <property type="component" value="Chromosome 8"/>
</dbReference>